<evidence type="ECO:0000256" key="2">
    <source>
        <dbReference type="ARBA" id="ARBA00009325"/>
    </source>
</evidence>
<organism evidence="6 7">
    <name type="scientific">Paraburkholderia domus</name>
    <dbReference type="NCBI Taxonomy" id="2793075"/>
    <lineage>
        <taxon>Bacteria</taxon>
        <taxon>Pseudomonadati</taxon>
        <taxon>Pseudomonadota</taxon>
        <taxon>Betaproteobacteria</taxon>
        <taxon>Burkholderiales</taxon>
        <taxon>Burkholderiaceae</taxon>
        <taxon>Paraburkholderia</taxon>
    </lineage>
</organism>
<keyword evidence="7" id="KW-1185">Reference proteome</keyword>
<evidence type="ECO:0000313" key="7">
    <source>
        <dbReference type="Proteomes" id="UP000675121"/>
    </source>
</evidence>
<comment type="function">
    <text evidence="5">Required for coenzyme pyrroloquinoline quinone (PQQ) biosynthesis. PQQ is probably formed by cross-linking a specific glutamate to a specific tyrosine residue and excising these residues from the peptide.</text>
</comment>
<evidence type="ECO:0000256" key="5">
    <source>
        <dbReference type="HAMAP-Rule" id="MF_00656"/>
    </source>
</evidence>
<keyword evidence="4 5" id="KW-0884">PQQ biosynthesis</keyword>
<sequence length="69" mass="8214">MPNMCRPWYAQAVRIYWPGTDFAFDRYDRLLNAVSQSHVAIKETTMQWTTPAYSDLRFGFEITMYIANR</sequence>
<evidence type="ECO:0000256" key="4">
    <source>
        <dbReference type="ARBA" id="ARBA00022905"/>
    </source>
</evidence>
<dbReference type="Proteomes" id="UP000675121">
    <property type="component" value="Unassembled WGS sequence"/>
</dbReference>
<dbReference type="HAMAP" id="MF_00656">
    <property type="entry name" value="PQQ_syn_PqqA"/>
    <property type="match status" value="1"/>
</dbReference>
<dbReference type="InterPro" id="IPR011725">
    <property type="entry name" value="PQQ_synth_PqqA"/>
</dbReference>
<evidence type="ECO:0000256" key="3">
    <source>
        <dbReference type="ARBA" id="ARBA00015086"/>
    </source>
</evidence>
<comment type="caution">
    <text evidence="6">The sequence shown here is derived from an EMBL/GenBank/DDBJ whole genome shotgun (WGS) entry which is preliminary data.</text>
</comment>
<dbReference type="Pfam" id="PF08042">
    <property type="entry name" value="PqqA"/>
    <property type="match status" value="1"/>
</dbReference>
<evidence type="ECO:0000313" key="6">
    <source>
        <dbReference type="EMBL" id="CAE6946474.1"/>
    </source>
</evidence>
<dbReference type="AlphaFoldDB" id="A0A9N8N352"/>
<evidence type="ECO:0000256" key="1">
    <source>
        <dbReference type="ARBA" id="ARBA00004886"/>
    </source>
</evidence>
<gene>
    <name evidence="5 6" type="primary">pqqA</name>
    <name evidence="6" type="ORF">R70211_05996</name>
</gene>
<proteinExistence type="inferred from homology"/>
<dbReference type="GO" id="GO:0018189">
    <property type="term" value="P:pyrroloquinoline quinone biosynthetic process"/>
    <property type="evidence" value="ECO:0007669"/>
    <property type="project" value="UniProtKB-UniRule"/>
</dbReference>
<name>A0A9N8N352_9BURK</name>
<dbReference type="NCBIfam" id="TIGR02107">
    <property type="entry name" value="PQQ_syn_pqqA"/>
    <property type="match status" value="1"/>
</dbReference>
<comment type="similarity">
    <text evidence="2 5">Belongs to the PqqA family.</text>
</comment>
<reference evidence="6" key="1">
    <citation type="submission" date="2021-02" db="EMBL/GenBank/DDBJ databases">
        <authorList>
            <person name="Vanwijnsberghe S."/>
        </authorList>
    </citation>
    <scope>NUCLEOTIDE SEQUENCE</scope>
    <source>
        <strain evidence="6">R-70211</strain>
    </source>
</reference>
<dbReference type="EMBL" id="CAJNAS010000021">
    <property type="protein sequence ID" value="CAE6946474.1"/>
    <property type="molecule type" value="Genomic_DNA"/>
</dbReference>
<accession>A0A9N8N352</accession>
<feature type="cross-link" description="Pyrroloquinoline quinone (Glu-Tyr)" evidence="5">
    <location>
        <begin position="61"/>
        <end position="65"/>
    </location>
</feature>
<comment type="pathway">
    <text evidence="1 5">Cofactor biosynthesis; pyrroloquinoline quinone biosynthesis.</text>
</comment>
<protein>
    <recommendedName>
        <fullName evidence="3 5">Coenzyme PQQ synthesis protein A</fullName>
    </recommendedName>
    <alternativeName>
        <fullName evidence="5">Pyrroloquinoline quinone biosynthesis protein A</fullName>
    </alternativeName>
</protein>